<dbReference type="Proteomes" id="UP000790347">
    <property type="component" value="Unassembled WGS sequence"/>
</dbReference>
<keyword evidence="15" id="KW-0735">Signal-anchor</keyword>
<dbReference type="Pfam" id="PF11838">
    <property type="entry name" value="ERAP1_C"/>
    <property type="match status" value="5"/>
</dbReference>
<reference evidence="29" key="1">
    <citation type="submission" date="2013-05" db="EMBL/GenBank/DDBJ databases">
        <authorList>
            <person name="Yim A.K.Y."/>
            <person name="Chan T.F."/>
            <person name="Ji K.M."/>
            <person name="Liu X.Y."/>
            <person name="Zhou J.W."/>
            <person name="Li R.Q."/>
            <person name="Yang K.Y."/>
            <person name="Li J."/>
            <person name="Li M."/>
            <person name="Law P.T.W."/>
            <person name="Wu Y.L."/>
            <person name="Cai Z.L."/>
            <person name="Qin H."/>
            <person name="Bao Y."/>
            <person name="Leung R.K.K."/>
            <person name="Ng P.K.S."/>
            <person name="Zou J."/>
            <person name="Zhong X.J."/>
            <person name="Ran P.X."/>
            <person name="Zhong N.S."/>
            <person name="Liu Z.G."/>
            <person name="Tsui S.K.W."/>
        </authorList>
    </citation>
    <scope>NUCLEOTIDE SEQUENCE</scope>
    <source>
        <strain evidence="29">Derf</strain>
        <tissue evidence="29">Whole organism</tissue>
    </source>
</reference>
<evidence type="ECO:0000313" key="30">
    <source>
        <dbReference type="Proteomes" id="UP000790347"/>
    </source>
</evidence>
<evidence type="ECO:0000256" key="18">
    <source>
        <dbReference type="ARBA" id="ARBA00023136"/>
    </source>
</evidence>
<comment type="subunit">
    <text evidence="5">Homodimer; disulfide-linked.</text>
</comment>
<keyword evidence="19" id="KW-1015">Disulfide bond</keyword>
<feature type="domain" description="ERAP1-like C-terminal" evidence="26">
    <location>
        <begin position="4231"/>
        <end position="4566"/>
    </location>
</feature>
<dbReference type="InterPro" id="IPR024571">
    <property type="entry name" value="ERAP1-like_C_dom"/>
</dbReference>
<keyword evidence="30" id="KW-1185">Reference proteome</keyword>
<evidence type="ECO:0000256" key="13">
    <source>
        <dbReference type="ARBA" id="ARBA00022833"/>
    </source>
</evidence>
<evidence type="ECO:0000256" key="4">
    <source>
        <dbReference type="ARBA" id="ARBA00010136"/>
    </source>
</evidence>
<evidence type="ECO:0000256" key="10">
    <source>
        <dbReference type="ARBA" id="ARBA00022692"/>
    </source>
</evidence>
<evidence type="ECO:0000256" key="6">
    <source>
        <dbReference type="ARBA" id="ARBA00012567"/>
    </source>
</evidence>
<dbReference type="FunFam" id="1.10.390.10:FF:000013">
    <property type="entry name" value="Aminopeptidase N"/>
    <property type="match status" value="2"/>
</dbReference>
<feature type="domain" description="Aminopeptidase N-like N-terminal" evidence="27">
    <location>
        <begin position="2807"/>
        <end position="2995"/>
    </location>
</feature>
<dbReference type="Pfam" id="PF17900">
    <property type="entry name" value="Peptidase_M1_N"/>
    <property type="match status" value="5"/>
</dbReference>
<dbReference type="OrthoDB" id="510539at2759"/>
<keyword evidence="14" id="KW-0106">Calcium</keyword>
<proteinExistence type="inferred from homology"/>
<feature type="domain" description="Peptidase M1 membrane alanine aminopeptidase" evidence="25">
    <location>
        <begin position="2143"/>
        <end position="2349"/>
    </location>
</feature>
<comment type="subcellular location">
    <subcellularLocation>
        <location evidence="3">Cell membrane</location>
        <topology evidence="3">Lipid-anchor</topology>
        <topology evidence="3">GPI-anchor</topology>
    </subcellularLocation>
    <subcellularLocation>
        <location evidence="2">Cell membrane</location>
        <topology evidence="2">Single-pass type II membrane protein</topology>
    </subcellularLocation>
</comment>
<dbReference type="InterPro" id="IPR001930">
    <property type="entry name" value="Peptidase_M1"/>
</dbReference>
<reference evidence="29" key="4">
    <citation type="journal article" date="2022" name="Res Sq">
        <title>Comparative Genomics Reveals Insights into the Divergent Evolution of Astigmatic Mites and Household Pest Adaptations.</title>
        <authorList>
            <person name="Xiong Q."/>
            <person name="Wan A.T.-Y."/>
            <person name="Liu X.-Y."/>
            <person name="Fung C.S.-H."/>
            <person name="Xiao X."/>
            <person name="Malainual N."/>
            <person name="Hou J."/>
            <person name="Wang L."/>
            <person name="Wang M."/>
            <person name="Yang K."/>
            <person name="Cui Y."/>
            <person name="Leung E."/>
            <person name="Nong W."/>
            <person name="Shin S.-K."/>
            <person name="Au S."/>
            <person name="Jeong K.Y."/>
            <person name="Chew F.T."/>
            <person name="Hui J."/>
            <person name="Leung T.F."/>
            <person name="Tungtrongchitr A."/>
            <person name="Zhong N."/>
            <person name="Liu Z."/>
            <person name="Tsui S."/>
        </authorList>
    </citation>
    <scope>NUCLEOTIDE SEQUENCE</scope>
    <source>
        <strain evidence="29">Derf</strain>
        <tissue evidence="29">Whole organism</tissue>
    </source>
</reference>
<protein>
    <recommendedName>
        <fullName evidence="6">glutamyl aminopeptidase</fullName>
        <ecNumber evidence="6">3.4.11.7</ecNumber>
    </recommendedName>
</protein>
<feature type="domain" description="Aminopeptidase N-like N-terminal" evidence="27">
    <location>
        <begin position="1905"/>
        <end position="2105"/>
    </location>
</feature>
<keyword evidence="9" id="KW-0645">Protease</keyword>
<dbReference type="Gene3D" id="1.25.50.20">
    <property type="match status" value="5"/>
</dbReference>
<evidence type="ECO:0000256" key="14">
    <source>
        <dbReference type="ARBA" id="ARBA00022837"/>
    </source>
</evidence>
<evidence type="ECO:0000313" key="28">
    <source>
        <dbReference type="EMBL" id="KAH7639416.1"/>
    </source>
</evidence>
<keyword evidence="12" id="KW-0378">Hydrolase</keyword>
<dbReference type="Proteomes" id="UP000828236">
    <property type="component" value="Unassembled WGS sequence"/>
</dbReference>
<feature type="domain" description="Peptidase M1 membrane alanine aminopeptidase" evidence="25">
    <location>
        <begin position="3031"/>
        <end position="3240"/>
    </location>
</feature>
<evidence type="ECO:0000256" key="7">
    <source>
        <dbReference type="ARBA" id="ARBA00022438"/>
    </source>
</evidence>
<evidence type="ECO:0000256" key="19">
    <source>
        <dbReference type="ARBA" id="ARBA00023157"/>
    </source>
</evidence>
<feature type="site" description="Transition state stabilizer" evidence="23">
    <location>
        <position position="1399"/>
    </location>
</feature>
<name>A0A922I4B8_DERFA</name>
<feature type="domain" description="ERAP1-like C-terminal" evidence="26">
    <location>
        <begin position="1542"/>
        <end position="1866"/>
    </location>
</feature>
<feature type="domain" description="Aminopeptidase N-like N-terminal" evidence="27">
    <location>
        <begin position="998"/>
        <end position="1205"/>
    </location>
</feature>
<dbReference type="FunFam" id="1.10.390.10:FF:000019">
    <property type="entry name" value="Aminopeptidase"/>
    <property type="match status" value="1"/>
</dbReference>
<evidence type="ECO:0000256" key="23">
    <source>
        <dbReference type="PIRSR" id="PIRSR634016-4"/>
    </source>
</evidence>
<keyword evidence="18 24" id="KW-0472">Membrane</keyword>
<feature type="transmembrane region" description="Helical" evidence="24">
    <location>
        <begin position="21"/>
        <end position="43"/>
    </location>
</feature>
<feature type="binding site" evidence="22">
    <location>
        <position position="1313"/>
    </location>
    <ligand>
        <name>Zn(2+)</name>
        <dbReference type="ChEBI" id="CHEBI:29105"/>
        <note>catalytic</note>
    </ligand>
</feature>
<dbReference type="EMBL" id="ASGP02000002">
    <property type="protein sequence ID" value="KAH9521974.1"/>
    <property type="molecule type" value="Genomic_DNA"/>
</dbReference>
<comment type="similarity">
    <text evidence="4">Belongs to the peptidase M1 family.</text>
</comment>
<comment type="caution">
    <text evidence="29">The sequence shown here is derived from an EMBL/GenBank/DDBJ whole genome shotgun (WGS) entry which is preliminary data.</text>
</comment>
<feature type="domain" description="Peptidase M1 membrane alanine aminopeptidase" evidence="25">
    <location>
        <begin position="1240"/>
        <end position="1460"/>
    </location>
</feature>
<dbReference type="GO" id="GO:0005886">
    <property type="term" value="C:plasma membrane"/>
    <property type="evidence" value="ECO:0007669"/>
    <property type="project" value="UniProtKB-SubCell"/>
</dbReference>
<reference evidence="28" key="3">
    <citation type="journal article" date="2021" name="World Allergy Organ. J.">
        <title>Chromosome-level assembly of Dermatophagoides farinae genome and transcriptome reveals two novel allergens Der f 37 and Der f 39.</title>
        <authorList>
            <person name="Chen J."/>
            <person name="Cai Z."/>
            <person name="Fan D."/>
            <person name="Hu J."/>
            <person name="Hou Y."/>
            <person name="He Y."/>
            <person name="Zhang Z."/>
            <person name="Zhao Z."/>
            <person name="Gao P."/>
            <person name="Hu W."/>
            <person name="Sun J."/>
            <person name="Li J."/>
            <person name="Ji K."/>
        </authorList>
    </citation>
    <scope>NUCLEOTIDE SEQUENCE</scope>
    <source>
        <strain evidence="28">JKM2019</strain>
    </source>
</reference>
<feature type="binding site" evidence="22">
    <location>
        <position position="1317"/>
    </location>
    <ligand>
        <name>Zn(2+)</name>
        <dbReference type="ChEBI" id="CHEBI:29105"/>
        <note>catalytic</note>
    </ligand>
</feature>
<dbReference type="EMBL" id="SDOV01000007">
    <property type="protein sequence ID" value="KAH7639416.1"/>
    <property type="molecule type" value="Genomic_DNA"/>
</dbReference>
<evidence type="ECO:0000256" key="24">
    <source>
        <dbReference type="SAM" id="Phobius"/>
    </source>
</evidence>
<keyword evidence="11 22" id="KW-0479">Metal-binding</keyword>
<comment type="cofactor">
    <cofactor evidence="22">
        <name>Zn(2+)</name>
        <dbReference type="ChEBI" id="CHEBI:29105"/>
    </cofactor>
    <text evidence="22">Binds 1 zinc ion per subunit.</text>
</comment>
<dbReference type="FunFam" id="1.25.50.20:FF:000001">
    <property type="entry name" value="Aminopeptidase"/>
    <property type="match status" value="2"/>
</dbReference>
<dbReference type="GO" id="GO:0006508">
    <property type="term" value="P:proteolysis"/>
    <property type="evidence" value="ECO:0007669"/>
    <property type="project" value="UniProtKB-KW"/>
</dbReference>
<dbReference type="GO" id="GO:0043171">
    <property type="term" value="P:peptide catabolic process"/>
    <property type="evidence" value="ECO:0007669"/>
    <property type="project" value="TreeGrafter"/>
</dbReference>
<evidence type="ECO:0000256" key="17">
    <source>
        <dbReference type="ARBA" id="ARBA00023049"/>
    </source>
</evidence>
<accession>A0A922I4B8</accession>
<evidence type="ECO:0000256" key="12">
    <source>
        <dbReference type="ARBA" id="ARBA00022801"/>
    </source>
</evidence>
<evidence type="ECO:0000256" key="21">
    <source>
        <dbReference type="PIRSR" id="PIRSR634016-1"/>
    </source>
</evidence>
<dbReference type="InterPro" id="IPR027268">
    <property type="entry name" value="Peptidase_M4/M1_CTD_sf"/>
</dbReference>
<dbReference type="GO" id="GO:0070006">
    <property type="term" value="F:metalloaminopeptidase activity"/>
    <property type="evidence" value="ECO:0007669"/>
    <property type="project" value="TreeGrafter"/>
</dbReference>
<dbReference type="GO" id="GO:0005615">
    <property type="term" value="C:extracellular space"/>
    <property type="evidence" value="ECO:0007669"/>
    <property type="project" value="TreeGrafter"/>
</dbReference>
<dbReference type="PRINTS" id="PR00756">
    <property type="entry name" value="ALADIPTASE"/>
</dbReference>
<evidence type="ECO:0000256" key="5">
    <source>
        <dbReference type="ARBA" id="ARBA00011748"/>
    </source>
</evidence>
<dbReference type="CDD" id="cd09601">
    <property type="entry name" value="M1_APN-Q_like"/>
    <property type="match status" value="5"/>
</dbReference>
<evidence type="ECO:0000259" key="25">
    <source>
        <dbReference type="Pfam" id="PF01433"/>
    </source>
</evidence>
<evidence type="ECO:0000256" key="8">
    <source>
        <dbReference type="ARBA" id="ARBA00022475"/>
    </source>
</evidence>
<keyword evidence="20" id="KW-0325">Glycoprotein</keyword>
<keyword evidence="10 24" id="KW-0812">Transmembrane</keyword>
<sequence>MASASMTTSPSSSKAGRTKTLLLGFAIFILACLFIGFLAAYIVERNKNNDLSKDQSTTTTSTTFETTYTSTLTTSQTTITSTKPPPISDNLLLNHDVIPINYRLQIRSDPNENFFNGSVRITLQVLNDSIDQIVLNCKNLNISSYSLSKPSVAIENFSSNTEFERCIFELDGSLVKGEEYALQITFSSTFRNGQIIGFYRSPYTTIKNEIRYMTATKFEPTYARMAFPCFDEPSFKATFDITLIHPTGLRAISNQMEKETVPSIETGFSRTTFKQTPKMSTYLVAFSVNDFEYKETKTTTGTRVRVYSRPDQVEKTMYACESAATILSYYENLTAIPYSQSLEKLDLIGLPEFVSGAMENWGLVTYKETYILFDADESCVNDRRKIASVIAHELAHMWIGNLVTATWWNDLWLQEGFASFIEYYGQDHLDASFNIWNRFLIDDLHRAFTTDSLSKTHPLVPKRDDILTPNQITALFDTISYSKGASIAYMIESIIGRKKFMENFSYLLRENQYSNVDTEKMMSYFYKDIETTTKIDGKNFLNKWLYHNGYPIITVEREQQTFKRSIRESPSKSQRSTMKLRLKQTIYRSNSTSIPLEDPWNIYIKYRHPKQEQSAHLFNQSEMIVDLGYELESNDWIKLNPDGHDYYVVNYQPEDWDLLISELKRNSKSFSVGDRANLLHDAYRLSEISALSYDRLLNLFTYLEMETNYIPWSVANNVITSLINKLGESGLALIQFRDFIKSIVANSFDSNVDLSTTDNSAQKLDEIALRNVLITIACKVGYEKCTKQCYQQFRDWMDRGKRLDSNTKSYVYKYGLQASTNESDWQRMWDLYESEKDAIEKSKIISSLTSTTNPNLISVLISYSEDLNKINNENFFAVQQSIASNSDIGRSMIWEYIRNHWPQLIKRFGLNDRRLGTYVRSVISGFRSESRLQEVMDFFHQYPDAGAGQGARIEAIETIRENIQWIEDNEQNVSKILNNRNPNENPWLRWRLDESVRPQHYDVNLTVLVDEEKFSGSVRIEIEIHRPIRYLILHSKDLNITSSAVYTKQQPRVEVSIPFIANVTGHDDNLSLFDTKMTHFLFRPNQYWIIPLQKIILPETYVVELRFYGKLSKELSGLYLSQYQRSETGETVKLATTQFQAGYARKVFPCFDEPQFKATFALQIEHGANYSAISNMPISFVQRSLNDKNMKMTTFERSVKMSTYLVAIVVSDFVSKSSPLLSNFSVYTYDRAINLDKTDYALRVGPQALEFYSEKYFEIDFPLPKMDMISVPDFQMGAMENWGLVTYRDIYVLYDSKETSTLSKTKICQIICHELAHMWFGNLVTMKWWDDLWLNEGFATFMEYKAVDYVEKDWNYHDFYAINEYARVYESDSMTSTHPLQTKVTDDNSIQAVFDSITYSKGSCIIRMLESMVGDETFRIGIKNYIKKFSYSNTLTGDLWNELSSVADRNLDIEKIMQTWLRKDGFPVITITTNNKNNTMKFVQERFLKDSPYSTTTYLWSVPITYRLINQKIPDISGNIEKFIMYTKEMYKDDIEIGVDDLIKFNVDQKGVFIVNYPTEQWKRWIETLNNSESEVWNQTSALDRNNLLLDAFYLARAGRLPYKQCLSLTEFLRLEKSYMVWKNAADMLKFIRVFMAVQDQSIAYDQWVRTKLIANHYDDVGWTAKSDDNMNQRLFRSLILTLACDYGNQDCLQKASQLFDEYSKNPTANYDPDILPVFLYYALNFEATDKRFTFLQQRYDSANTTNEKMTYLKAMTATTNVDMLQRLLNNSLDTNYLRTQDFFTFLAYMADNSIGLDLAWNFYREHYPEIQQRYGMDDSDVGRAVYRFAFHFTTDKRRQEVMELFEKYPEAGASALYRQQTMDLIDANIRWSRSFYKNVIEYVTDICDTKHCPWNQYRLNRLVKPLNYDLNIQIDTDTLRYNGTVKIEVNIDDEIDHIIVHAADILDVSSPKITQKQTTQKRETEIKSDLLLSTGRGFTYSPLEFYVIPLKMNTTKGDNYMVELNFDGNLSKGGLVGLYHGWYDDKNNGTRINLAATQFESTHARKMFPCFDEPSFKSNISITVIHPKTMAQTLSNMNALSFNDINDKWMETKFATTPPMVTYLIAILVSDFECSRINSVELRNLSISVCSSPLYDQHHREYSLSVTPKILKFYENYTGIEYSLPKLDQIALPQFSSGAMENWGLVKYRQKKLLWSEMDNLSEEKKDTCNVIAHELAHMWFGDLVTMNFWGDLWLNEGFASFMECKGMDSVHPEWKIWDTFVKSYTYQAIVGDYDPISQPIIRKVNQPKDMKYVTRIVYNKGSTILNMFEKTMGLNAFQQSIQSYLESLQYQTATSENLYAAFEQNWPYNDTQNARDFIISWTEQIGFPYLNITCDVDDNEVNKSCQYVQERFIRNGDRPPNDLTYVIPFQYYTYDEKQQVKESTIQFLTEKTGKLNYFDSIIKINPNFNGFYFVNYPSEKWSKLINDLIANKDNVVSLLTVNDRSELITSSYFLSRAKLAPYFIALDMHNYLVHETHYVPWTFHSKLIANLAWEMERTEYRESYLHFERRLTQSHYSGIDFWNIENSTIIERMFRKIIIQIACGSGNHQCLKDAHVMFDKWKVENSTIKPDLFASTLSYGMKYSKNPLDYEFVWQRFSIEKDSHTNKTGYLEALSHISDSKIVQKYLDLALNESIVSNNHFVQFFLYIIQRYEHEQMIWQYFTNNYSMLSRKLSTDQMDMIMTRFADHTVTEKRRLDIWNFLKDKRTGVSMSGQESTFARIEYNLAWMSNNKEKVGEWFGQNACGDRTPKPCPWAKTRIDKTIIQPRHYDLTIQVNLTTNIYNGSVNIQIEALKPFEQIVLHAAQMLQVKLISVKKSINKDSIQHVTMFRYYPKQFVVIEFDQQQSIGSYELTFNFTANLLDAGISGLYRSNYTDGNKNYRMASTQFEFFDARKVFPCFDEPAFKSKFNVTIIHDKEMNTTLSNMEVIDVKQIPNTEWIQTRFNESLDMVTYLVAMAVSKFVCKHYLIENNQVTVGVCASHLQEHKLDYALEKAPKCLEHLEQLLGHPYPMKKVDLIAIPDFSYGAMENWGLITFRETALLFHEQDTTSKRKMSMMNTIAHELAHFWFGNLVTCEWWDFIALNEAFATYMQYTTVNAVEPDWNTFDLFLISEFEYGLLSDAKDSHPLIRNVTRTEQSEQFDSSIIYSKGASILRMIESVMGSDLFYAALRNYLAKHKYTSVRPEMLLAEFDEQFVFNDTNEQTIKMSDFIHDWFYSNGIPYINVTESSDETVYNLVQDRFLLEETKNTTIPKWKIPIKYYLDSTWKDMKTEFMINETMTITANNSLSIPINLNALHSGYYLVNYSPKIWQQWINTFMDKSNEVPVLDRSGLMMDAFYLAQANLLSYNVPLNLAKYLRNETHLSPWTTAIRGFSSIRRYISHASLYEGKFCEYLQNLVQPVYDELGWNDTIDEPVTKRRLRSSILDWACFNRINDCLEQSERLFQEWIIGKQNQQMDKIPSPNLLSTVLDYGIQNSNSTDQWLFVWSQYSNETSSTLRSIYMNALAQTKDSKLLKMLLTQALEANQVIRSQDSYSVFIAVSGCNNRNSLALLWKFFKDNYLKFIRTGSPLRLTKVSSLLSSISSRYFFTTEQKNEMKQFFAKYPNIGLTQNQRNGILNQIDSNINWIANRMVEVERFLLCGNDVCPFTEFRLNSNVIPEHYRLSIKVDIDQERFEGTVEINVKLMETIRYVILHAAKSLNITESKVFNSDTELSIKQTFAYEPYEFWVIEMKESINVEDEKPLNIQLNFSFNSKLGTDMTGFYLSKYNDNGNVIKLAATQFQDTHARQAFPCFDEPSFKSTFQLTIEHHDNFTAISNTNSKSIETISNETTTSSWKRTEFEETPKMVTYLLAFIISDFECNHDQTQSLNGTEINVDICSSPPEINNTAYSLTKVSDIISNFQKKFDYSYQLEKMHLVALPDFSAGAMENWGLLTFRETALLWNELISSASDKMRVASVVAHEIAHMWFGNLVTCDWWTDLWLNEAFASYLEWFAVDKVEPDWNYKQLFYITDYILGMDADASITAHPLSRSSIDKPAEISYISHITYQKGSSILRMFEYVLGTESFYGQLQKYLKKYQYKTVTADQFLTEISEITIDGFNETRKFLESWTLKPGFPYVNITRIDNSTRYIITQERFLSSGKFSNNNDYYIIPLSYYNDYTVSTEAKIQFISNGQQEIELNQSNNNESFPLKFNCDSQGFYIVNYPMDEWKKWTKLFQDQTTMSKLHLTSQDYSHLMYDAFRLANVNLLPFETVFELLSILKTNQRYSIWSTGSTIFGKLWPYFRNVNFDDGKSNMNQMMQQAYRSYAHDLVRDVYRNYNLQESSSMQIDMNSQRLQTTVTSFACAYGFDLCLAEAEVEFKKWRQGYIDRISPNIITVVLRYALQESNDVDDWNFVWKKYNEEQSTVMKLNYLQALAQTQNKQLLTRLMNYGMEQNYIRRQDYLGLYTYILRTPVGFKIGWQYFQQNYRQILAQRLSSSNMGRLATYFARYIYTEKQLNEFQQFFIRHRDTGVSDVNLNKSLETIQTNIVWAKNYRMKIFEWLRNRQ</sequence>
<dbReference type="InterPro" id="IPR014782">
    <property type="entry name" value="Peptidase_M1_dom"/>
</dbReference>
<dbReference type="InterPro" id="IPR045357">
    <property type="entry name" value="Aminopeptidase_N-like_N"/>
</dbReference>
<gene>
    <name evidence="29" type="ORF">DERF_005580</name>
    <name evidence="28" type="ORF">HUG17_3449</name>
</gene>
<dbReference type="FunFam" id="1.10.390.10:FF:000006">
    <property type="entry name" value="Puromycin-sensitive aminopeptidase"/>
    <property type="match status" value="2"/>
</dbReference>
<feature type="domain" description="ERAP1-like C-terminal" evidence="26">
    <location>
        <begin position="3332"/>
        <end position="3650"/>
    </location>
</feature>
<feature type="domain" description="Aminopeptidase N-like N-terminal" evidence="27">
    <location>
        <begin position="3699"/>
        <end position="3891"/>
    </location>
</feature>
<evidence type="ECO:0000259" key="26">
    <source>
        <dbReference type="Pfam" id="PF11838"/>
    </source>
</evidence>
<evidence type="ECO:0000256" key="22">
    <source>
        <dbReference type="PIRSR" id="PIRSR634016-3"/>
    </source>
</evidence>
<organism evidence="29 30">
    <name type="scientific">Dermatophagoides farinae</name>
    <name type="common">American house dust mite</name>
    <dbReference type="NCBI Taxonomy" id="6954"/>
    <lineage>
        <taxon>Eukaryota</taxon>
        <taxon>Metazoa</taxon>
        <taxon>Ecdysozoa</taxon>
        <taxon>Arthropoda</taxon>
        <taxon>Chelicerata</taxon>
        <taxon>Arachnida</taxon>
        <taxon>Acari</taxon>
        <taxon>Acariformes</taxon>
        <taxon>Sarcoptiformes</taxon>
        <taxon>Astigmata</taxon>
        <taxon>Psoroptidia</taxon>
        <taxon>Analgoidea</taxon>
        <taxon>Pyroglyphidae</taxon>
        <taxon>Dermatophagoidinae</taxon>
        <taxon>Dermatophagoides</taxon>
    </lineage>
</organism>
<dbReference type="GO" id="GO:0008270">
    <property type="term" value="F:zinc ion binding"/>
    <property type="evidence" value="ECO:0007669"/>
    <property type="project" value="InterPro"/>
</dbReference>
<dbReference type="SUPFAM" id="SSF55486">
    <property type="entry name" value="Metalloproteases ('zincins'), catalytic domain"/>
    <property type="match status" value="5"/>
</dbReference>
<feature type="active site" description="Proton acceptor" evidence="21">
    <location>
        <position position="1314"/>
    </location>
</feature>
<feature type="domain" description="ERAP1-like C-terminal" evidence="26">
    <location>
        <begin position="2444"/>
        <end position="2751"/>
    </location>
</feature>
<feature type="domain" description="ERAP1-like C-terminal" evidence="26">
    <location>
        <begin position="636"/>
        <end position="960"/>
    </location>
</feature>
<dbReference type="PANTHER" id="PTHR11533:SF276">
    <property type="entry name" value="GLUTAMYL AMINOPEPTIDASE"/>
    <property type="match status" value="1"/>
</dbReference>
<evidence type="ECO:0000256" key="11">
    <source>
        <dbReference type="ARBA" id="ARBA00022723"/>
    </source>
</evidence>
<dbReference type="GO" id="GO:0004230">
    <property type="term" value="F:glutamyl aminopeptidase activity"/>
    <property type="evidence" value="ECO:0007669"/>
    <property type="project" value="UniProtKB-EC"/>
</dbReference>
<evidence type="ECO:0000256" key="1">
    <source>
        <dbReference type="ARBA" id="ARBA00001703"/>
    </source>
</evidence>
<dbReference type="Gene3D" id="2.60.40.1730">
    <property type="entry name" value="tricorn interacting facor f3 domain"/>
    <property type="match status" value="5"/>
</dbReference>
<dbReference type="EC" id="3.4.11.7" evidence="6"/>
<dbReference type="Gene3D" id="2.60.40.1910">
    <property type="match status" value="5"/>
</dbReference>
<evidence type="ECO:0000259" key="27">
    <source>
        <dbReference type="Pfam" id="PF17900"/>
    </source>
</evidence>
<dbReference type="InterPro" id="IPR034016">
    <property type="entry name" value="M1_APN-typ"/>
</dbReference>
<dbReference type="Gene3D" id="1.10.390.10">
    <property type="entry name" value="Neutral Protease Domain 2"/>
    <property type="match status" value="5"/>
</dbReference>
<evidence type="ECO:0000256" key="9">
    <source>
        <dbReference type="ARBA" id="ARBA00022670"/>
    </source>
</evidence>
<evidence type="ECO:0000256" key="16">
    <source>
        <dbReference type="ARBA" id="ARBA00022989"/>
    </source>
</evidence>
<comment type="catalytic activity">
    <reaction evidence="1">
        <text>Release of N-terminal glutamate (and to a lesser extent aspartate) from a peptide.</text>
        <dbReference type="EC" id="3.4.11.7"/>
    </reaction>
</comment>
<dbReference type="GO" id="GO:0005737">
    <property type="term" value="C:cytoplasm"/>
    <property type="evidence" value="ECO:0007669"/>
    <property type="project" value="TreeGrafter"/>
</dbReference>
<dbReference type="PANTHER" id="PTHR11533">
    <property type="entry name" value="PROTEASE M1 ZINC METALLOPROTEASE"/>
    <property type="match status" value="1"/>
</dbReference>
<feature type="domain" description="Aminopeptidase N-like N-terminal" evidence="27">
    <location>
        <begin position="99"/>
        <end position="283"/>
    </location>
</feature>
<keyword evidence="7 28" id="KW-0031">Aminopeptidase</keyword>
<evidence type="ECO:0000256" key="2">
    <source>
        <dbReference type="ARBA" id="ARBA00004401"/>
    </source>
</evidence>
<dbReference type="Pfam" id="PF01433">
    <property type="entry name" value="Peptidase_M1"/>
    <property type="match status" value="5"/>
</dbReference>
<dbReference type="GO" id="GO:0042277">
    <property type="term" value="F:peptide binding"/>
    <property type="evidence" value="ECO:0007669"/>
    <property type="project" value="TreeGrafter"/>
</dbReference>
<evidence type="ECO:0000256" key="3">
    <source>
        <dbReference type="ARBA" id="ARBA00004609"/>
    </source>
</evidence>
<keyword evidence="8" id="KW-1003">Cell membrane</keyword>
<dbReference type="InterPro" id="IPR050344">
    <property type="entry name" value="Peptidase_M1_aminopeptidases"/>
</dbReference>
<keyword evidence="17" id="KW-0482">Metalloprotease</keyword>
<keyword evidence="13 22" id="KW-0862">Zinc</keyword>
<evidence type="ECO:0000313" key="29">
    <source>
        <dbReference type="EMBL" id="KAH9521974.1"/>
    </source>
</evidence>
<dbReference type="SUPFAM" id="SSF63737">
    <property type="entry name" value="Leukotriene A4 hydrolase N-terminal domain"/>
    <property type="match status" value="5"/>
</dbReference>
<evidence type="ECO:0000256" key="15">
    <source>
        <dbReference type="ARBA" id="ARBA00022968"/>
    </source>
</evidence>
<dbReference type="InterPro" id="IPR042097">
    <property type="entry name" value="Aminopeptidase_N-like_N_sf"/>
</dbReference>
<keyword evidence="16 24" id="KW-1133">Transmembrane helix</keyword>
<feature type="binding site" evidence="22">
    <location>
        <position position="1336"/>
    </location>
    <ligand>
        <name>Zn(2+)</name>
        <dbReference type="ChEBI" id="CHEBI:29105"/>
        <note>catalytic</note>
    </ligand>
</feature>
<feature type="domain" description="Peptidase M1 membrane alanine aminopeptidase" evidence="25">
    <location>
        <begin position="318"/>
        <end position="544"/>
    </location>
</feature>
<feature type="domain" description="Peptidase M1 membrane alanine aminopeptidase" evidence="25">
    <location>
        <begin position="3930"/>
        <end position="4150"/>
    </location>
</feature>
<evidence type="ECO:0000256" key="20">
    <source>
        <dbReference type="ARBA" id="ARBA00023180"/>
    </source>
</evidence>
<reference evidence="28" key="2">
    <citation type="submission" date="2020-06" db="EMBL/GenBank/DDBJ databases">
        <authorList>
            <person name="Ji K."/>
            <person name="Li J."/>
        </authorList>
    </citation>
    <scope>NUCLEOTIDE SEQUENCE</scope>
    <source>
        <strain evidence="28">JKM2019</strain>
        <tissue evidence="28">Whole body</tissue>
    </source>
</reference>
<dbReference type="FunFam" id="2.60.40.1730:FF:000012">
    <property type="entry name" value="Aminopeptidase N"/>
    <property type="match status" value="3"/>
</dbReference>